<dbReference type="InterPro" id="IPR002711">
    <property type="entry name" value="HNH"/>
</dbReference>
<dbReference type="Pfam" id="PF01844">
    <property type="entry name" value="HNH"/>
    <property type="match status" value="1"/>
</dbReference>
<dbReference type="Proteomes" id="UP000465062">
    <property type="component" value="Chromosome"/>
</dbReference>
<dbReference type="KEGG" id="bvq:FHE72_01060"/>
<dbReference type="InterPro" id="IPR003615">
    <property type="entry name" value="HNH_nuc"/>
</dbReference>
<protein>
    <submittedName>
        <fullName evidence="2">Helix-turn-helix domain-containing protein</fullName>
    </submittedName>
</protein>
<dbReference type="EMBL" id="CP047394">
    <property type="protein sequence ID" value="QHE59782.1"/>
    <property type="molecule type" value="Genomic_DNA"/>
</dbReference>
<proteinExistence type="predicted"/>
<gene>
    <name evidence="2" type="ORF">FHE72_01060</name>
</gene>
<dbReference type="GO" id="GO:0008270">
    <property type="term" value="F:zinc ion binding"/>
    <property type="evidence" value="ECO:0007669"/>
    <property type="project" value="InterPro"/>
</dbReference>
<dbReference type="GO" id="GO:0004519">
    <property type="term" value="F:endonuclease activity"/>
    <property type="evidence" value="ECO:0007669"/>
    <property type="project" value="InterPro"/>
</dbReference>
<dbReference type="SUPFAM" id="SSF47413">
    <property type="entry name" value="lambda repressor-like DNA-binding domains"/>
    <property type="match status" value="1"/>
</dbReference>
<dbReference type="Gene3D" id="1.10.260.40">
    <property type="entry name" value="lambda repressor-like DNA-binding domains"/>
    <property type="match status" value="1"/>
</dbReference>
<dbReference type="Gene3D" id="1.10.30.50">
    <property type="match status" value="1"/>
</dbReference>
<name>A0A6I6UME1_9BACI</name>
<dbReference type="SMART" id="SM00507">
    <property type="entry name" value="HNHc"/>
    <property type="match status" value="1"/>
</dbReference>
<dbReference type="CDD" id="cd00085">
    <property type="entry name" value="HNHc"/>
    <property type="match status" value="1"/>
</dbReference>
<organism evidence="2 3">
    <name type="scientific">Rossellomorea vietnamensis</name>
    <dbReference type="NCBI Taxonomy" id="218284"/>
    <lineage>
        <taxon>Bacteria</taxon>
        <taxon>Bacillati</taxon>
        <taxon>Bacillota</taxon>
        <taxon>Bacilli</taxon>
        <taxon>Bacillales</taxon>
        <taxon>Bacillaceae</taxon>
        <taxon>Rossellomorea</taxon>
    </lineage>
</organism>
<dbReference type="RefSeq" id="WP_159360941.1">
    <property type="nucleotide sequence ID" value="NZ_CP047394.1"/>
</dbReference>
<dbReference type="InterPro" id="IPR010982">
    <property type="entry name" value="Lambda_DNA-bd_dom_sf"/>
</dbReference>
<dbReference type="PROSITE" id="PS50943">
    <property type="entry name" value="HTH_CROC1"/>
    <property type="match status" value="1"/>
</dbReference>
<dbReference type="AlphaFoldDB" id="A0A6I6UME1"/>
<dbReference type="CDD" id="cd00093">
    <property type="entry name" value="HTH_XRE"/>
    <property type="match status" value="1"/>
</dbReference>
<reference evidence="2 3" key="1">
    <citation type="submission" date="2019-06" db="EMBL/GenBank/DDBJ databases">
        <title>An operon consisting of a P-type ATPase gene and a transcriptional regular gene given the different cadmium resistance in Bacillus vietamensis 151-6 and Bacillus marisflavi 151-25.</title>
        <authorList>
            <person name="Yu X."/>
        </authorList>
    </citation>
    <scope>NUCLEOTIDE SEQUENCE [LARGE SCALE GENOMIC DNA]</scope>
    <source>
        <strain evidence="2 3">151-6</strain>
    </source>
</reference>
<dbReference type="InterPro" id="IPR001387">
    <property type="entry name" value="Cro/C1-type_HTH"/>
</dbReference>
<accession>A0A6I6UME1</accession>
<evidence type="ECO:0000259" key="1">
    <source>
        <dbReference type="PROSITE" id="PS50943"/>
    </source>
</evidence>
<dbReference type="Pfam" id="PF01381">
    <property type="entry name" value="HTH_3"/>
    <property type="match status" value="1"/>
</dbReference>
<sequence length="162" mass="18378">MHISDLVKEFRLKNKLTLRALSVKTGISYSQLGKIERAECKPSNESVLKILDILDVELTSKDLEGLIDVKKYLKAKNEVLRYEVLSRDNFTCQLCGAAAPNIQVEIDLIDPSIRDNVKKANIDNLITLCVSCQNARHILLNEKSLESDLVYNKYKNMIQQKG</sequence>
<evidence type="ECO:0000313" key="3">
    <source>
        <dbReference type="Proteomes" id="UP000465062"/>
    </source>
</evidence>
<dbReference type="GO" id="GO:0003677">
    <property type="term" value="F:DNA binding"/>
    <property type="evidence" value="ECO:0007669"/>
    <property type="project" value="InterPro"/>
</dbReference>
<evidence type="ECO:0000313" key="2">
    <source>
        <dbReference type="EMBL" id="QHE59782.1"/>
    </source>
</evidence>
<dbReference type="SMART" id="SM00530">
    <property type="entry name" value="HTH_XRE"/>
    <property type="match status" value="1"/>
</dbReference>
<feature type="domain" description="HTH cro/C1-type" evidence="1">
    <location>
        <begin position="7"/>
        <end position="63"/>
    </location>
</feature>